<sequence>MHENKLVDLYSALLLIVLSIVLYTSTLSFKQISASKIGSDFLPQVVAIALFILSGILFVSALTKWRKEKKLKEEVTGKQKEVKEKLDYTLVLISLVLIAVYLVLIPVLGFLLSTAGYLFIQIYLISTPEKRSLIKFAIVSIIVSASVYWVFKNVFFLMLPAGILG</sequence>
<keyword evidence="1" id="KW-0812">Transmembrane</keyword>
<feature type="transmembrane region" description="Helical" evidence="1">
    <location>
        <begin position="86"/>
        <end position="104"/>
    </location>
</feature>
<protein>
    <recommendedName>
        <fullName evidence="2">DUF1468 domain-containing protein</fullName>
    </recommendedName>
</protein>
<dbReference type="Pfam" id="PF07331">
    <property type="entry name" value="TctB"/>
    <property type="match status" value="1"/>
</dbReference>
<organism evidence="3 4">
    <name type="scientific">Oceanobacillus kimchii</name>
    <dbReference type="NCBI Taxonomy" id="746691"/>
    <lineage>
        <taxon>Bacteria</taxon>
        <taxon>Bacillati</taxon>
        <taxon>Bacillota</taxon>
        <taxon>Bacilli</taxon>
        <taxon>Bacillales</taxon>
        <taxon>Bacillaceae</taxon>
        <taxon>Oceanobacillus</taxon>
    </lineage>
</organism>
<keyword evidence="4" id="KW-1185">Reference proteome</keyword>
<reference evidence="3 4" key="1">
    <citation type="submission" date="2023-02" db="EMBL/GenBank/DDBJ databases">
        <title>Oceanobacillus kimchii IFOP_LL358 isolated form Alexandrium catenella lab strain.</title>
        <authorList>
            <person name="Gajardo G."/>
            <person name="Ueki S."/>
            <person name="Maruyama F."/>
        </authorList>
    </citation>
    <scope>NUCLEOTIDE SEQUENCE [LARGE SCALE GENOMIC DNA]</scope>
    <source>
        <strain evidence="3 4">IFOP_LL358</strain>
    </source>
</reference>
<accession>A0ABQ5TP22</accession>
<evidence type="ECO:0000256" key="1">
    <source>
        <dbReference type="SAM" id="Phobius"/>
    </source>
</evidence>
<feature type="domain" description="DUF1468" evidence="2">
    <location>
        <begin position="11"/>
        <end position="160"/>
    </location>
</feature>
<name>A0ABQ5TP22_9BACI</name>
<evidence type="ECO:0000313" key="4">
    <source>
        <dbReference type="Proteomes" id="UP001275436"/>
    </source>
</evidence>
<feature type="transmembrane region" description="Helical" evidence="1">
    <location>
        <begin position="41"/>
        <end position="65"/>
    </location>
</feature>
<dbReference type="Proteomes" id="UP001275436">
    <property type="component" value="Unassembled WGS sequence"/>
</dbReference>
<feature type="transmembrane region" description="Helical" evidence="1">
    <location>
        <begin position="133"/>
        <end position="151"/>
    </location>
</feature>
<proteinExistence type="predicted"/>
<dbReference type="InterPro" id="IPR009936">
    <property type="entry name" value="DUF1468"/>
</dbReference>
<dbReference type="RefSeq" id="WP_215064655.1">
    <property type="nucleotide sequence ID" value="NZ_BSKO01000001.1"/>
</dbReference>
<keyword evidence="1" id="KW-1133">Transmembrane helix</keyword>
<evidence type="ECO:0000259" key="2">
    <source>
        <dbReference type="Pfam" id="PF07331"/>
    </source>
</evidence>
<evidence type="ECO:0000313" key="3">
    <source>
        <dbReference type="EMBL" id="GLO67526.1"/>
    </source>
</evidence>
<feature type="transmembrane region" description="Helical" evidence="1">
    <location>
        <begin position="7"/>
        <end position="29"/>
    </location>
</feature>
<dbReference type="EMBL" id="BSKO01000001">
    <property type="protein sequence ID" value="GLO67526.1"/>
    <property type="molecule type" value="Genomic_DNA"/>
</dbReference>
<keyword evidence="1" id="KW-0472">Membrane</keyword>
<comment type="caution">
    <text evidence="3">The sequence shown here is derived from an EMBL/GenBank/DDBJ whole genome shotgun (WGS) entry which is preliminary data.</text>
</comment>
<gene>
    <name evidence="3" type="ORF">MACH08_33100</name>
</gene>